<sequence>MDTDIIGETKQKFSIAWKDHFASRELPSLDFLNDSDQAYQQFRHSIAVINDCFASVKVEVFIVKFLQTYILSEGKCAADLKLGFNVGEIIADLESIFPGKTHVDGSGNETDVTNRSLGETTAKSTHSSEGNEGNSIDKTSTSDSAKPTVKRDLRDKSNAIESQNSVKHDNEQSMSVSEAKPNDKFDKSANKTEDETKLSSPPTKERPSAEMDAQIVNNEKITIFTPIPDEHIENKSDETKNESSSTPDSSPVKVISGKLNDTGLDSSLGKQSCNMVHVESTPQNGTDDLQSSGNELDNADGTFTEETFSSDSCSNSPDPVHGNVFLQDGVHGSDDILNIMPFSARSTSFYSVDPSLESSNFGTAEHIYEDIDKYRTNTDEEYVGETRRHLSQSEVMLKKTFSVGALSKPKDSISDDVFISQGANSPKVDEKQDRNSSPGALSLPENSTNVHKRSSSDAGVSYHIQQHRERRARRRKELGFQIIDQQGVSIADGRSKNIQSVLEQAVDDEHKLHMRKWVVAGLVDSERGYLEALEKLTKPMKPIKASLTTSSPICTVFEFHRIYDKVEELYKIHGHFLSEIEERVSNWNLKQIIGDLFTVLMDQFPIYQHYIRNNKAAMETIEKCKISETFKNIFTQEITLLSTQEIATYESLFRKPLERIARYILAMDDLIKYTPEEHPDYEMLQSFMKRAQEFLEKNYSQQPEVD</sequence>
<feature type="non-terminal residue" evidence="2">
    <location>
        <position position="706"/>
    </location>
</feature>
<name>A0A6S7IUW6_PARCT</name>
<feature type="compositionally biased region" description="Basic and acidic residues" evidence="1">
    <location>
        <begin position="149"/>
        <end position="158"/>
    </location>
</feature>
<dbReference type="PROSITE" id="PS50010">
    <property type="entry name" value="DH_2"/>
    <property type="match status" value="1"/>
</dbReference>
<reference evidence="2" key="1">
    <citation type="submission" date="2020-04" db="EMBL/GenBank/DDBJ databases">
        <authorList>
            <person name="Alioto T."/>
            <person name="Alioto T."/>
            <person name="Gomez Garrido J."/>
        </authorList>
    </citation>
    <scope>NUCLEOTIDE SEQUENCE</scope>
    <source>
        <strain evidence="2">A484AB</strain>
    </source>
</reference>
<protein>
    <submittedName>
        <fullName evidence="2">Active breakpoint cluster region-related -like</fullName>
    </submittedName>
</protein>
<dbReference type="GO" id="GO:0005096">
    <property type="term" value="F:GTPase activator activity"/>
    <property type="evidence" value="ECO:0007669"/>
    <property type="project" value="InterPro"/>
</dbReference>
<evidence type="ECO:0000313" key="3">
    <source>
        <dbReference type="Proteomes" id="UP001152795"/>
    </source>
</evidence>
<comment type="caution">
    <text evidence="2">The sequence shown here is derived from an EMBL/GenBank/DDBJ whole genome shotgun (WGS) entry which is preliminary data.</text>
</comment>
<accession>A0A6S7IUW6</accession>
<dbReference type="InterPro" id="IPR035899">
    <property type="entry name" value="DBL_dom_sf"/>
</dbReference>
<feature type="compositionally biased region" description="Basic and acidic residues" evidence="1">
    <location>
        <begin position="180"/>
        <end position="209"/>
    </location>
</feature>
<dbReference type="Proteomes" id="UP001152795">
    <property type="component" value="Unassembled WGS sequence"/>
</dbReference>
<dbReference type="CDD" id="cd00160">
    <property type="entry name" value="RhoGEF"/>
    <property type="match status" value="1"/>
</dbReference>
<feature type="compositionally biased region" description="Basic and acidic residues" evidence="1">
    <location>
        <begin position="228"/>
        <end position="241"/>
    </location>
</feature>
<dbReference type="PANTHER" id="PTHR23182:SF1">
    <property type="entry name" value="RHO GTPASE ACTIVATING PROTEIN AT 1A, ISOFORM E"/>
    <property type="match status" value="1"/>
</dbReference>
<feature type="compositionally biased region" description="Polar residues" evidence="1">
    <location>
        <begin position="107"/>
        <end position="145"/>
    </location>
</feature>
<dbReference type="GO" id="GO:0016020">
    <property type="term" value="C:membrane"/>
    <property type="evidence" value="ECO:0007669"/>
    <property type="project" value="TreeGrafter"/>
</dbReference>
<dbReference type="PANTHER" id="PTHR23182">
    <property type="entry name" value="BREAKPOINT CLUSTER REGION PROTEIN BCR"/>
    <property type="match status" value="1"/>
</dbReference>
<keyword evidence="3" id="KW-1185">Reference proteome</keyword>
<organism evidence="2 3">
    <name type="scientific">Paramuricea clavata</name>
    <name type="common">Red gorgonian</name>
    <name type="synonym">Violescent sea-whip</name>
    <dbReference type="NCBI Taxonomy" id="317549"/>
    <lineage>
        <taxon>Eukaryota</taxon>
        <taxon>Metazoa</taxon>
        <taxon>Cnidaria</taxon>
        <taxon>Anthozoa</taxon>
        <taxon>Octocorallia</taxon>
        <taxon>Malacalcyonacea</taxon>
        <taxon>Plexauridae</taxon>
        <taxon>Paramuricea</taxon>
    </lineage>
</organism>
<dbReference type="OrthoDB" id="2155291at2759"/>
<dbReference type="Pfam" id="PF00621">
    <property type="entry name" value="RhoGEF"/>
    <property type="match status" value="1"/>
</dbReference>
<gene>
    <name evidence="2" type="ORF">PACLA_8A039085</name>
</gene>
<feature type="compositionally biased region" description="Polar residues" evidence="1">
    <location>
        <begin position="304"/>
        <end position="316"/>
    </location>
</feature>
<dbReference type="SMART" id="SM00325">
    <property type="entry name" value="RhoGEF"/>
    <property type="match status" value="1"/>
</dbReference>
<feature type="compositionally biased region" description="Polar residues" evidence="1">
    <location>
        <begin position="435"/>
        <end position="449"/>
    </location>
</feature>
<evidence type="ECO:0000256" key="1">
    <source>
        <dbReference type="SAM" id="MobiDB-lite"/>
    </source>
</evidence>
<dbReference type="AlphaFoldDB" id="A0A6S7IUW6"/>
<dbReference type="Gene3D" id="1.20.900.10">
    <property type="entry name" value="Dbl homology (DH) domain"/>
    <property type="match status" value="1"/>
</dbReference>
<feature type="compositionally biased region" description="Polar residues" evidence="1">
    <location>
        <begin position="263"/>
        <end position="295"/>
    </location>
</feature>
<proteinExistence type="predicted"/>
<dbReference type="GO" id="GO:0005085">
    <property type="term" value="F:guanyl-nucleotide exchange factor activity"/>
    <property type="evidence" value="ECO:0007669"/>
    <property type="project" value="InterPro"/>
</dbReference>
<dbReference type="InterPro" id="IPR000219">
    <property type="entry name" value="DH_dom"/>
</dbReference>
<dbReference type="EMBL" id="CACRXK020011572">
    <property type="protein sequence ID" value="CAB4021697.1"/>
    <property type="molecule type" value="Genomic_DNA"/>
</dbReference>
<dbReference type="SUPFAM" id="SSF48065">
    <property type="entry name" value="DBL homology domain (DH-domain)"/>
    <property type="match status" value="1"/>
</dbReference>
<feature type="region of interest" description="Disordered" evidence="1">
    <location>
        <begin position="100"/>
        <end position="316"/>
    </location>
</feature>
<feature type="region of interest" description="Disordered" evidence="1">
    <location>
        <begin position="423"/>
        <end position="468"/>
    </location>
</feature>
<evidence type="ECO:0000313" key="2">
    <source>
        <dbReference type="EMBL" id="CAB4021697.1"/>
    </source>
</evidence>
<dbReference type="InterPro" id="IPR037769">
    <property type="entry name" value="Abr/Bcr"/>
</dbReference>